<evidence type="ECO:0000313" key="3">
    <source>
        <dbReference type="Proteomes" id="UP000027195"/>
    </source>
</evidence>
<keyword evidence="3" id="KW-1185">Reference proteome</keyword>
<protein>
    <recommendedName>
        <fullName evidence="1">Integrase core domain-containing protein</fullName>
    </recommendedName>
</protein>
<dbReference type="OrthoDB" id="3353107at2759"/>
<sequence length="207" mass="24151">MKYLNSHRSVHNTRVERMWVEVTHTFGESWKDFFFELEDLYGLRPDIDKHLWLLHFLFLDLINQHAQQFQEAWNHHVMELEGRHNASPRELWLFGQVEHGVRGLDDFDSLDGTGVGDNNEEHEEHVINALAMADFRSENSYAEGYRGRMNHVAVPSSDSPFSQEEINRLDAAVPQLDLLLSWEERAEVWCGALLAAKQIFDDRCFAV</sequence>
<organism evidence="2 3">
    <name type="scientific">Botryobasidium botryosum (strain FD-172 SS1)</name>
    <dbReference type="NCBI Taxonomy" id="930990"/>
    <lineage>
        <taxon>Eukaryota</taxon>
        <taxon>Fungi</taxon>
        <taxon>Dikarya</taxon>
        <taxon>Basidiomycota</taxon>
        <taxon>Agaricomycotina</taxon>
        <taxon>Agaricomycetes</taxon>
        <taxon>Cantharellales</taxon>
        <taxon>Botryobasidiaceae</taxon>
        <taxon>Botryobasidium</taxon>
    </lineage>
</organism>
<evidence type="ECO:0000259" key="1">
    <source>
        <dbReference type="Pfam" id="PF24764"/>
    </source>
</evidence>
<proteinExistence type="predicted"/>
<dbReference type="Proteomes" id="UP000027195">
    <property type="component" value="Unassembled WGS sequence"/>
</dbReference>
<dbReference type="Pfam" id="PF24764">
    <property type="entry name" value="rva_4"/>
    <property type="match status" value="1"/>
</dbReference>
<evidence type="ECO:0000313" key="2">
    <source>
        <dbReference type="EMBL" id="KDQ11295.1"/>
    </source>
</evidence>
<reference evidence="3" key="1">
    <citation type="journal article" date="2014" name="Proc. Natl. Acad. Sci. U.S.A.">
        <title>Extensive sampling of basidiomycete genomes demonstrates inadequacy of the white-rot/brown-rot paradigm for wood decay fungi.</title>
        <authorList>
            <person name="Riley R."/>
            <person name="Salamov A.A."/>
            <person name="Brown D.W."/>
            <person name="Nagy L.G."/>
            <person name="Floudas D."/>
            <person name="Held B.W."/>
            <person name="Levasseur A."/>
            <person name="Lombard V."/>
            <person name="Morin E."/>
            <person name="Otillar R."/>
            <person name="Lindquist E.A."/>
            <person name="Sun H."/>
            <person name="LaButti K.M."/>
            <person name="Schmutz J."/>
            <person name="Jabbour D."/>
            <person name="Luo H."/>
            <person name="Baker S.E."/>
            <person name="Pisabarro A.G."/>
            <person name="Walton J.D."/>
            <person name="Blanchette R.A."/>
            <person name="Henrissat B."/>
            <person name="Martin F."/>
            <person name="Cullen D."/>
            <person name="Hibbett D.S."/>
            <person name="Grigoriev I.V."/>
        </authorList>
    </citation>
    <scope>NUCLEOTIDE SEQUENCE [LARGE SCALE GENOMIC DNA]</scope>
    <source>
        <strain evidence="3">FD-172 SS1</strain>
    </source>
</reference>
<dbReference type="EMBL" id="KL198059">
    <property type="protein sequence ID" value="KDQ11295.1"/>
    <property type="molecule type" value="Genomic_DNA"/>
</dbReference>
<dbReference type="AlphaFoldDB" id="A0A067M9B9"/>
<accession>A0A067M9B9</accession>
<dbReference type="InterPro" id="IPR058913">
    <property type="entry name" value="Integrase_dom_put"/>
</dbReference>
<dbReference type="STRING" id="930990.A0A067M9B9"/>
<feature type="domain" description="Integrase core" evidence="1">
    <location>
        <begin position="8"/>
        <end position="99"/>
    </location>
</feature>
<gene>
    <name evidence="2" type="ORF">BOTBODRAFT_114525</name>
</gene>
<name>A0A067M9B9_BOTB1</name>
<dbReference type="InParanoid" id="A0A067M9B9"/>
<dbReference type="HOGENOM" id="CLU_111205_0_0_1"/>